<comment type="caution">
    <text evidence="2">The sequence shown here is derived from an EMBL/GenBank/DDBJ whole genome shotgun (WGS) entry which is preliminary data.</text>
</comment>
<evidence type="ECO:0000256" key="1">
    <source>
        <dbReference type="SAM" id="MobiDB-lite"/>
    </source>
</evidence>
<accession>A0A4Z1KNA0</accession>
<evidence type="ECO:0000313" key="3">
    <source>
        <dbReference type="Proteomes" id="UP000297280"/>
    </source>
</evidence>
<proteinExistence type="predicted"/>
<organism evidence="2 3">
    <name type="scientific">Botrytis porri</name>
    <dbReference type="NCBI Taxonomy" id="87229"/>
    <lineage>
        <taxon>Eukaryota</taxon>
        <taxon>Fungi</taxon>
        <taxon>Dikarya</taxon>
        <taxon>Ascomycota</taxon>
        <taxon>Pezizomycotina</taxon>
        <taxon>Leotiomycetes</taxon>
        <taxon>Helotiales</taxon>
        <taxon>Sclerotiniaceae</taxon>
        <taxon>Botrytis</taxon>
    </lineage>
</organism>
<keyword evidence="3" id="KW-1185">Reference proteome</keyword>
<gene>
    <name evidence="2" type="ORF">BPOR_0273g00050</name>
</gene>
<feature type="region of interest" description="Disordered" evidence="1">
    <location>
        <begin position="1"/>
        <end position="28"/>
    </location>
</feature>
<protein>
    <submittedName>
        <fullName evidence="2">Uncharacterized protein</fullName>
    </submittedName>
</protein>
<evidence type="ECO:0000313" key="2">
    <source>
        <dbReference type="EMBL" id="TGO86826.1"/>
    </source>
</evidence>
<dbReference type="EMBL" id="PQXO01000272">
    <property type="protein sequence ID" value="TGO86826.1"/>
    <property type="molecule type" value="Genomic_DNA"/>
</dbReference>
<reference evidence="2 3" key="1">
    <citation type="submission" date="2017-12" db="EMBL/GenBank/DDBJ databases">
        <title>Comparative genomics of Botrytis spp.</title>
        <authorList>
            <person name="Valero-Jimenez C.A."/>
            <person name="Tapia P."/>
            <person name="Veloso J."/>
            <person name="Silva-Moreno E."/>
            <person name="Staats M."/>
            <person name="Valdes J.H."/>
            <person name="Van Kan J.A.L."/>
        </authorList>
    </citation>
    <scope>NUCLEOTIDE SEQUENCE [LARGE SCALE GENOMIC DNA]</scope>
    <source>
        <strain evidence="2 3">MUCL3349</strain>
    </source>
</reference>
<dbReference type="AlphaFoldDB" id="A0A4Z1KNA0"/>
<dbReference type="Proteomes" id="UP000297280">
    <property type="component" value="Unassembled WGS sequence"/>
</dbReference>
<sequence>MKGPGTRIESPGSHMHDAIASRQKPTPEAVTRLSDVMGIASLKHLFENLETNSMSDGPPPSPAG</sequence>
<name>A0A4Z1KNA0_9HELO</name>